<name>A0ABN0VZP7_9BACI</name>
<evidence type="ECO:0008006" key="3">
    <source>
        <dbReference type="Google" id="ProtNLM"/>
    </source>
</evidence>
<dbReference type="SUPFAM" id="SSF54001">
    <property type="entry name" value="Cysteine proteinases"/>
    <property type="match status" value="1"/>
</dbReference>
<reference evidence="1 2" key="1">
    <citation type="journal article" date="2019" name="Int. J. Syst. Evol. Microbiol.">
        <title>The Global Catalogue of Microorganisms (GCM) 10K type strain sequencing project: providing services to taxonomists for standard genome sequencing and annotation.</title>
        <authorList>
            <consortium name="The Broad Institute Genomics Platform"/>
            <consortium name="The Broad Institute Genome Sequencing Center for Infectious Disease"/>
            <person name="Wu L."/>
            <person name="Ma J."/>
        </authorList>
    </citation>
    <scope>NUCLEOTIDE SEQUENCE [LARGE SCALE GENOMIC DNA]</scope>
    <source>
        <strain evidence="1 2">JCM 9731</strain>
    </source>
</reference>
<gene>
    <name evidence="1" type="ORF">GCM10008967_09690</name>
</gene>
<comment type="caution">
    <text evidence="1">The sequence shown here is derived from an EMBL/GenBank/DDBJ whole genome shotgun (WGS) entry which is preliminary data.</text>
</comment>
<protein>
    <recommendedName>
        <fullName evidence="3">Permuted papain-like amidase YaeF/Yiix C92 family enzyme</fullName>
    </recommendedName>
</protein>
<proteinExistence type="predicted"/>
<sequence>MINQELKTVYILLTDTDTVLSRIIKWFTNAPYNHVSIVLDEKLDEMYSFGRKYPRNPLIAGFIKEDVYFGTYRYLEDTRCLLTRMEVSSEEFARIQKVIQSFDQHKDKYSYNLLGLVGVAVQRPIDQKNKYFCSQFVAEVFEKSGLNLWDLPPALVTPNDFLMHPRFDIVYEGSLYEYPLLNHELLTRHTIDMSYPFMYPFELLKKKLPL</sequence>
<organism evidence="1 2">
    <name type="scientific">Bacillus carboniphilus</name>
    <dbReference type="NCBI Taxonomy" id="86663"/>
    <lineage>
        <taxon>Bacteria</taxon>
        <taxon>Bacillati</taxon>
        <taxon>Bacillota</taxon>
        <taxon>Bacilli</taxon>
        <taxon>Bacillales</taxon>
        <taxon>Bacillaceae</taxon>
        <taxon>Bacillus</taxon>
    </lineage>
</organism>
<dbReference type="Proteomes" id="UP001500782">
    <property type="component" value="Unassembled WGS sequence"/>
</dbReference>
<evidence type="ECO:0000313" key="1">
    <source>
        <dbReference type="EMBL" id="GAA0321215.1"/>
    </source>
</evidence>
<accession>A0ABN0VZP7</accession>
<dbReference type="InterPro" id="IPR038765">
    <property type="entry name" value="Papain-like_cys_pep_sf"/>
</dbReference>
<dbReference type="RefSeq" id="WP_343796865.1">
    <property type="nucleotide sequence ID" value="NZ_BAAADJ010000009.1"/>
</dbReference>
<dbReference type="EMBL" id="BAAADJ010000009">
    <property type="protein sequence ID" value="GAA0321215.1"/>
    <property type="molecule type" value="Genomic_DNA"/>
</dbReference>
<keyword evidence="2" id="KW-1185">Reference proteome</keyword>
<dbReference type="Gene3D" id="3.90.1720.10">
    <property type="entry name" value="endopeptidase domain like (from Nostoc punctiforme)"/>
    <property type="match status" value="1"/>
</dbReference>
<evidence type="ECO:0000313" key="2">
    <source>
        <dbReference type="Proteomes" id="UP001500782"/>
    </source>
</evidence>